<evidence type="ECO:0000256" key="1">
    <source>
        <dbReference type="ARBA" id="ARBA00022679"/>
    </source>
</evidence>
<dbReference type="Pfam" id="PF05301">
    <property type="entry name" value="Acetyltransf_16"/>
    <property type="match status" value="1"/>
</dbReference>
<proteinExistence type="predicted"/>
<evidence type="ECO:0000313" key="5">
    <source>
        <dbReference type="Proteomes" id="UP001303046"/>
    </source>
</evidence>
<keyword evidence="5" id="KW-1185">Reference proteome</keyword>
<dbReference type="PROSITE" id="PS51730">
    <property type="entry name" value="GNAT_ATAT"/>
    <property type="match status" value="1"/>
</dbReference>
<dbReference type="Gene3D" id="3.40.630.30">
    <property type="match status" value="1"/>
</dbReference>
<evidence type="ECO:0000259" key="3">
    <source>
        <dbReference type="PROSITE" id="PS51730"/>
    </source>
</evidence>
<gene>
    <name evidence="4" type="primary">Necator_chrIV.g16223</name>
    <name evidence="4" type="ORF">RB195_002927</name>
</gene>
<accession>A0ABR1DMM9</accession>
<dbReference type="Proteomes" id="UP001303046">
    <property type="component" value="Unassembled WGS sequence"/>
</dbReference>
<dbReference type="EMBL" id="JAVFWL010000004">
    <property type="protein sequence ID" value="KAK6751245.1"/>
    <property type="molecule type" value="Genomic_DNA"/>
</dbReference>
<evidence type="ECO:0000313" key="4">
    <source>
        <dbReference type="EMBL" id="KAK6751245.1"/>
    </source>
</evidence>
<keyword evidence="2" id="KW-0012">Acyltransferase</keyword>
<dbReference type="PANTHER" id="PTHR12327">
    <property type="entry name" value="ALPHA-TUBULIN N-ACETYLTRANSFERASE 1"/>
    <property type="match status" value="1"/>
</dbReference>
<dbReference type="InterPro" id="IPR007965">
    <property type="entry name" value="GNAT_ATAT"/>
</dbReference>
<dbReference type="PANTHER" id="PTHR12327:SF0">
    <property type="entry name" value="ALPHA-TUBULIN N-ACETYLTRANSFERASE 1"/>
    <property type="match status" value="1"/>
</dbReference>
<feature type="domain" description="N-acetyltransferase" evidence="3">
    <location>
        <begin position="1"/>
        <end position="121"/>
    </location>
</feature>
<dbReference type="InterPro" id="IPR038746">
    <property type="entry name" value="Atat"/>
</dbReference>
<comment type="caution">
    <text evidence="4">The sequence shown here is derived from an EMBL/GenBank/DDBJ whole genome shotgun (WGS) entry which is preliminary data.</text>
</comment>
<reference evidence="4 5" key="1">
    <citation type="submission" date="2023-08" db="EMBL/GenBank/DDBJ databases">
        <title>A Necator americanus chromosomal reference genome.</title>
        <authorList>
            <person name="Ilik V."/>
            <person name="Petrzelkova K.J."/>
            <person name="Pardy F."/>
            <person name="Fuh T."/>
            <person name="Niatou-Singa F.S."/>
            <person name="Gouil Q."/>
            <person name="Baker L."/>
            <person name="Ritchie M.E."/>
            <person name="Jex A.R."/>
            <person name="Gazzola D."/>
            <person name="Li H."/>
            <person name="Toshio Fujiwara R."/>
            <person name="Zhan B."/>
            <person name="Aroian R.V."/>
            <person name="Pafco B."/>
            <person name="Schwarz E.M."/>
        </authorList>
    </citation>
    <scope>NUCLEOTIDE SEQUENCE [LARGE SCALE GENOMIC DNA]</scope>
    <source>
        <strain evidence="4 5">Aroian</strain>
        <tissue evidence="4">Whole animal</tissue>
    </source>
</reference>
<keyword evidence="1" id="KW-0808">Transferase</keyword>
<name>A0ABR1DMM9_NECAM</name>
<sequence length="205" mass="23167">MTRKFFGRNLRSEASWWYDVRGVGAIPYIPGLKTYNVDFSFQHLTSNEILCLLDFYVHFSEQRKGHGKAIIDYMLQNEHAEAYQLALDNPSVTLLGFMSQRYGLTKPVWQNTNFVVFDELFKSVAANGSVESPPEGWRRPQTPRRIGSGATETRWLEHAISGHPAKGHAMNAAVEADQTPEGALANRAHQAKARKAHILSSRPLW</sequence>
<organism evidence="4 5">
    <name type="scientific">Necator americanus</name>
    <name type="common">Human hookworm</name>
    <dbReference type="NCBI Taxonomy" id="51031"/>
    <lineage>
        <taxon>Eukaryota</taxon>
        <taxon>Metazoa</taxon>
        <taxon>Ecdysozoa</taxon>
        <taxon>Nematoda</taxon>
        <taxon>Chromadorea</taxon>
        <taxon>Rhabditida</taxon>
        <taxon>Rhabditina</taxon>
        <taxon>Rhabditomorpha</taxon>
        <taxon>Strongyloidea</taxon>
        <taxon>Ancylostomatidae</taxon>
        <taxon>Bunostominae</taxon>
        <taxon>Necator</taxon>
    </lineage>
</organism>
<protein>
    <recommendedName>
        <fullName evidence="3">N-acetyltransferase domain-containing protein</fullName>
    </recommendedName>
</protein>
<evidence type="ECO:0000256" key="2">
    <source>
        <dbReference type="ARBA" id="ARBA00023315"/>
    </source>
</evidence>